<comment type="function">
    <text evidence="11">Involved in protein N-glycosylation. Essential for the second step of the dolichol-linked oligosaccharide pathway. Anchors the catalytic subunit ALG13 to the ER.</text>
</comment>
<dbReference type="Gene3D" id="3.40.50.2000">
    <property type="entry name" value="Glycogen Phosphorylase B"/>
    <property type="match status" value="1"/>
</dbReference>
<dbReference type="GO" id="GO:0043541">
    <property type="term" value="C:UDP-N-acetylglucosamine transferase complex"/>
    <property type="evidence" value="ECO:0007669"/>
    <property type="project" value="TreeGrafter"/>
</dbReference>
<dbReference type="Pfam" id="PF08660">
    <property type="entry name" value="Alg14"/>
    <property type="match status" value="1"/>
</dbReference>
<keyword evidence="9 11" id="KW-0472">Membrane</keyword>
<keyword evidence="7 11" id="KW-0256">Endoplasmic reticulum</keyword>
<evidence type="ECO:0000313" key="12">
    <source>
        <dbReference type="EMBL" id="KZT41465.1"/>
    </source>
</evidence>
<dbReference type="InterPro" id="IPR013969">
    <property type="entry name" value="Oligosacch_biosynth_Alg14"/>
</dbReference>
<comment type="subunit">
    <text evidence="4 11">Heterodimer with ALG13 to form a functional enzyme.</text>
</comment>
<evidence type="ECO:0000256" key="7">
    <source>
        <dbReference type="ARBA" id="ARBA00022824"/>
    </source>
</evidence>
<comment type="similarity">
    <text evidence="3 11">Belongs to the ALG14 family.</text>
</comment>
<evidence type="ECO:0000256" key="5">
    <source>
        <dbReference type="ARBA" id="ARBA00017467"/>
    </source>
</evidence>
<sequence>MLWPLWLLWLSLVALGVRIFYVVVFPRSSKPTMRRSEKDTCSITFFLGSGGHTSEMFAMISALDVQRYKPRLYLVSEGDTLSADKAYAFESRSQSTGPDYYVKFIPRARKVHQSLLSTPFSALVSLWSCLDLCVIGPLLSGKPFTEVVILNGPGTCVMICLAIYIARVCGLKSPRMIYVESFARVSSLSLSGKLLRPFVDRFIVQWPHLLKEAPRSEHRGWLV</sequence>
<name>A0A166GA12_9AGAM</name>
<dbReference type="PANTHER" id="PTHR12154">
    <property type="entry name" value="GLYCOSYL TRANSFERASE-RELATED"/>
    <property type="match status" value="1"/>
</dbReference>
<comment type="caution">
    <text evidence="11">Lacks conserved residue(s) required for the propagation of feature annotation.</text>
</comment>
<dbReference type="GO" id="GO:0006488">
    <property type="term" value="P:dolichol-linked oligosaccharide biosynthetic process"/>
    <property type="evidence" value="ECO:0007669"/>
    <property type="project" value="InterPro"/>
</dbReference>
<keyword evidence="8 11" id="KW-1133">Transmembrane helix</keyword>
<reference evidence="12 13" key="1">
    <citation type="journal article" date="2016" name="Mol. Biol. Evol.">
        <title>Comparative Genomics of Early-Diverging Mushroom-Forming Fungi Provides Insights into the Origins of Lignocellulose Decay Capabilities.</title>
        <authorList>
            <person name="Nagy L.G."/>
            <person name="Riley R."/>
            <person name="Tritt A."/>
            <person name="Adam C."/>
            <person name="Daum C."/>
            <person name="Floudas D."/>
            <person name="Sun H."/>
            <person name="Yadav J.S."/>
            <person name="Pangilinan J."/>
            <person name="Larsson K.H."/>
            <person name="Matsuura K."/>
            <person name="Barry K."/>
            <person name="Labutti K."/>
            <person name="Kuo R."/>
            <person name="Ohm R.A."/>
            <person name="Bhattacharya S.S."/>
            <person name="Shirouzu T."/>
            <person name="Yoshinaga Y."/>
            <person name="Martin F.M."/>
            <person name="Grigoriev I.V."/>
            <person name="Hibbett D.S."/>
        </authorList>
    </citation>
    <scope>NUCLEOTIDE SEQUENCE [LARGE SCALE GENOMIC DNA]</scope>
    <source>
        <strain evidence="12 13">HHB10207 ss-3</strain>
    </source>
</reference>
<organism evidence="12 13">
    <name type="scientific">Sistotremastrum suecicum HHB10207 ss-3</name>
    <dbReference type="NCBI Taxonomy" id="1314776"/>
    <lineage>
        <taxon>Eukaryota</taxon>
        <taxon>Fungi</taxon>
        <taxon>Dikarya</taxon>
        <taxon>Basidiomycota</taxon>
        <taxon>Agaricomycotina</taxon>
        <taxon>Agaricomycetes</taxon>
        <taxon>Sistotremastrales</taxon>
        <taxon>Sistotremastraceae</taxon>
        <taxon>Sistotremastrum</taxon>
    </lineage>
</organism>
<dbReference type="GO" id="GO:0031965">
    <property type="term" value="C:nuclear membrane"/>
    <property type="evidence" value="ECO:0007669"/>
    <property type="project" value="UniProtKB-SubCell"/>
</dbReference>
<evidence type="ECO:0000256" key="4">
    <source>
        <dbReference type="ARBA" id="ARBA00011335"/>
    </source>
</evidence>
<feature type="transmembrane region" description="Helical" evidence="11">
    <location>
        <begin position="6"/>
        <end position="25"/>
    </location>
</feature>
<evidence type="ECO:0000256" key="2">
    <source>
        <dbReference type="ARBA" id="ARBA00004590"/>
    </source>
</evidence>
<comment type="subcellular location">
    <subcellularLocation>
        <location evidence="1 11">Endoplasmic reticulum membrane</location>
        <topology evidence="1 11">Single-pass membrane protein</topology>
    </subcellularLocation>
    <subcellularLocation>
        <location evidence="2">Nucleus membrane</location>
        <topology evidence="2">Single-pass membrane protein</topology>
    </subcellularLocation>
</comment>
<keyword evidence="13" id="KW-1185">Reference proteome</keyword>
<feature type="transmembrane region" description="Helical" evidence="11">
    <location>
        <begin position="115"/>
        <end position="138"/>
    </location>
</feature>
<accession>A0A166GA12</accession>
<dbReference type="OrthoDB" id="17098at2759"/>
<dbReference type="GO" id="GO:0004577">
    <property type="term" value="F:N-acetylglucosaminyldiphosphodolichol N-acetylglucosaminyltransferase activity"/>
    <property type="evidence" value="ECO:0007669"/>
    <property type="project" value="TreeGrafter"/>
</dbReference>
<evidence type="ECO:0000256" key="1">
    <source>
        <dbReference type="ARBA" id="ARBA00004389"/>
    </source>
</evidence>
<proteinExistence type="inferred from homology"/>
<evidence type="ECO:0000313" key="13">
    <source>
        <dbReference type="Proteomes" id="UP000076798"/>
    </source>
</evidence>
<gene>
    <name evidence="11" type="primary">ALG14</name>
    <name evidence="12" type="ORF">SISSUDRAFT_981837</name>
</gene>
<dbReference type="PANTHER" id="PTHR12154:SF4">
    <property type="entry name" value="UDP-N-ACETYLGLUCOSAMINE TRANSFERASE SUBUNIT ALG14 HOMOLOG"/>
    <property type="match status" value="1"/>
</dbReference>
<keyword evidence="6 11" id="KW-0812">Transmembrane</keyword>
<evidence type="ECO:0000256" key="8">
    <source>
        <dbReference type="ARBA" id="ARBA00022989"/>
    </source>
</evidence>
<dbReference type="STRING" id="1314776.A0A166GA12"/>
<evidence type="ECO:0000256" key="10">
    <source>
        <dbReference type="ARBA" id="ARBA00032062"/>
    </source>
</evidence>
<dbReference type="Proteomes" id="UP000076798">
    <property type="component" value="Unassembled WGS sequence"/>
</dbReference>
<feature type="transmembrane region" description="Helical" evidence="11">
    <location>
        <begin position="144"/>
        <end position="166"/>
    </location>
</feature>
<evidence type="ECO:0000256" key="11">
    <source>
        <dbReference type="RuleBase" id="RU362127"/>
    </source>
</evidence>
<dbReference type="AlphaFoldDB" id="A0A166GA12"/>
<protein>
    <recommendedName>
        <fullName evidence="5 11">UDP-N-acetylglucosamine transferase subunit ALG14</fullName>
    </recommendedName>
    <alternativeName>
        <fullName evidence="10 11">Asparagine-linked glycosylation protein 14</fullName>
    </alternativeName>
</protein>
<evidence type="ECO:0000256" key="6">
    <source>
        <dbReference type="ARBA" id="ARBA00022692"/>
    </source>
</evidence>
<dbReference type="EMBL" id="KV428021">
    <property type="protein sequence ID" value="KZT41465.1"/>
    <property type="molecule type" value="Genomic_DNA"/>
</dbReference>
<evidence type="ECO:0000256" key="3">
    <source>
        <dbReference type="ARBA" id="ARBA00009731"/>
    </source>
</evidence>
<evidence type="ECO:0000256" key="9">
    <source>
        <dbReference type="ARBA" id="ARBA00023136"/>
    </source>
</evidence>